<dbReference type="Proteomes" id="UP000199088">
    <property type="component" value="Unassembled WGS sequence"/>
</dbReference>
<organism evidence="12 13">
    <name type="scientific">Klenkia soli</name>
    <dbReference type="NCBI Taxonomy" id="1052260"/>
    <lineage>
        <taxon>Bacteria</taxon>
        <taxon>Bacillati</taxon>
        <taxon>Actinomycetota</taxon>
        <taxon>Actinomycetes</taxon>
        <taxon>Geodermatophilales</taxon>
        <taxon>Geodermatophilaceae</taxon>
        <taxon>Klenkia</taxon>
    </lineage>
</organism>
<comment type="function">
    <text evidence="9">Part of the ABC transporter complex LsrABCD involved in autoinducer 2 (AI-2) import. Probably responsible for the translocation of the substrate across the membrane.</text>
</comment>
<dbReference type="GO" id="GO:0022857">
    <property type="term" value="F:transmembrane transporter activity"/>
    <property type="evidence" value="ECO:0007669"/>
    <property type="project" value="InterPro"/>
</dbReference>
<evidence type="ECO:0000313" key="12">
    <source>
        <dbReference type="EMBL" id="SDO61365.1"/>
    </source>
</evidence>
<dbReference type="STRING" id="1052260.SAMN05660199_02290"/>
<feature type="transmembrane region" description="Helical" evidence="11">
    <location>
        <begin position="60"/>
        <end position="79"/>
    </location>
</feature>
<evidence type="ECO:0000256" key="7">
    <source>
        <dbReference type="ARBA" id="ARBA00022989"/>
    </source>
</evidence>
<dbReference type="CDD" id="cd06579">
    <property type="entry name" value="TM_PBP1_transp_AraH_like"/>
    <property type="match status" value="1"/>
</dbReference>
<evidence type="ECO:0000256" key="1">
    <source>
        <dbReference type="ARBA" id="ARBA00004651"/>
    </source>
</evidence>
<feature type="transmembrane region" description="Helical" evidence="11">
    <location>
        <begin position="85"/>
        <end position="103"/>
    </location>
</feature>
<sequence>MTATLPRPTPAGSTRTPVGARLGGLLRARETGIALLIVVVFVAATVKNDAFASANSIQQLLLGASLIALLTVGQTMVIVTRNVDLSVGSVVGISAYVVGMTFRDHPGTPILLGFVVGIAVGAFFGAVNGAVVTLFRVPSLVVTLAGLYVIRGLDGLLVDGVIINPQSIPRGFQRIGFETVLGVPVLFLLVLVVVLVAAYAMRSFRSARDLYAIGSNPDAAELAGIPTQKRVFTAFLVSGSLAGLTGALFVALFAQVDVTAGRGYEFLVVAAVVVGGVAIFGGSGTVIGAALAAVLLNTIDQALVSSRISGFWTDAIAGALLLAAIAFDRSLSLRIARKLRTQEGAHRDV</sequence>
<dbReference type="Pfam" id="PF02653">
    <property type="entry name" value="BPD_transp_2"/>
    <property type="match status" value="1"/>
</dbReference>
<dbReference type="PANTHER" id="PTHR32196:SF29">
    <property type="entry name" value="AUTOINDUCER 2 IMPORT SYSTEM PERMEASE PROTEIN LSRC"/>
    <property type="match status" value="1"/>
</dbReference>
<feature type="transmembrane region" description="Helical" evidence="11">
    <location>
        <begin position="31"/>
        <end position="48"/>
    </location>
</feature>
<feature type="transmembrane region" description="Helical" evidence="11">
    <location>
        <begin position="175"/>
        <end position="201"/>
    </location>
</feature>
<evidence type="ECO:0000256" key="10">
    <source>
        <dbReference type="ARBA" id="ARBA00039382"/>
    </source>
</evidence>
<dbReference type="GO" id="GO:0005886">
    <property type="term" value="C:plasma membrane"/>
    <property type="evidence" value="ECO:0007669"/>
    <property type="project" value="UniProtKB-SubCell"/>
</dbReference>
<evidence type="ECO:0000256" key="9">
    <source>
        <dbReference type="ARBA" id="ARBA00025439"/>
    </source>
</evidence>
<feature type="transmembrane region" description="Helical" evidence="11">
    <location>
        <begin position="308"/>
        <end position="327"/>
    </location>
</feature>
<feature type="transmembrane region" description="Helical" evidence="11">
    <location>
        <begin position="266"/>
        <end position="296"/>
    </location>
</feature>
<accession>A0A1H0KZU7</accession>
<keyword evidence="7 11" id="KW-1133">Transmembrane helix</keyword>
<dbReference type="EMBL" id="FNIR01000006">
    <property type="protein sequence ID" value="SDO61365.1"/>
    <property type="molecule type" value="Genomic_DNA"/>
</dbReference>
<evidence type="ECO:0000256" key="3">
    <source>
        <dbReference type="ARBA" id="ARBA00022448"/>
    </source>
</evidence>
<keyword evidence="4" id="KW-1003">Cell membrane</keyword>
<evidence type="ECO:0000256" key="11">
    <source>
        <dbReference type="SAM" id="Phobius"/>
    </source>
</evidence>
<evidence type="ECO:0000256" key="4">
    <source>
        <dbReference type="ARBA" id="ARBA00022475"/>
    </source>
</evidence>
<dbReference type="RefSeq" id="WP_091244821.1">
    <property type="nucleotide sequence ID" value="NZ_FNIR01000006.1"/>
</dbReference>
<evidence type="ECO:0000313" key="13">
    <source>
        <dbReference type="Proteomes" id="UP000199088"/>
    </source>
</evidence>
<dbReference type="PANTHER" id="PTHR32196">
    <property type="entry name" value="ABC TRANSPORTER PERMEASE PROTEIN YPHD-RELATED-RELATED"/>
    <property type="match status" value="1"/>
</dbReference>
<evidence type="ECO:0000256" key="5">
    <source>
        <dbReference type="ARBA" id="ARBA00022519"/>
    </source>
</evidence>
<proteinExistence type="predicted"/>
<keyword evidence="3" id="KW-0813">Transport</keyword>
<comment type="subunit">
    <text evidence="2">The complex is composed of two ATP-binding proteins (LsrA), two transmembrane proteins (LsrC and LsrD) and a solute-binding protein (LsrB).</text>
</comment>
<comment type="subcellular location">
    <subcellularLocation>
        <location evidence="1">Cell membrane</location>
        <topology evidence="1">Multi-pass membrane protein</topology>
    </subcellularLocation>
</comment>
<dbReference type="OrthoDB" id="3185552at2"/>
<keyword evidence="6 11" id="KW-0812">Transmembrane</keyword>
<feature type="transmembrane region" description="Helical" evidence="11">
    <location>
        <begin position="110"/>
        <end position="135"/>
    </location>
</feature>
<keyword evidence="13" id="KW-1185">Reference proteome</keyword>
<evidence type="ECO:0000256" key="6">
    <source>
        <dbReference type="ARBA" id="ARBA00022692"/>
    </source>
</evidence>
<gene>
    <name evidence="12" type="ORF">SAMN05660199_02290</name>
</gene>
<evidence type="ECO:0000256" key="2">
    <source>
        <dbReference type="ARBA" id="ARBA00011262"/>
    </source>
</evidence>
<reference evidence="13" key="1">
    <citation type="submission" date="2016-10" db="EMBL/GenBank/DDBJ databases">
        <authorList>
            <person name="Varghese N."/>
            <person name="Submissions S."/>
        </authorList>
    </citation>
    <scope>NUCLEOTIDE SEQUENCE [LARGE SCALE GENOMIC DNA]</scope>
    <source>
        <strain evidence="13">DSM 45843</strain>
    </source>
</reference>
<keyword evidence="8 11" id="KW-0472">Membrane</keyword>
<evidence type="ECO:0000256" key="8">
    <source>
        <dbReference type="ARBA" id="ARBA00023136"/>
    </source>
</evidence>
<feature type="transmembrane region" description="Helical" evidence="11">
    <location>
        <begin position="231"/>
        <end position="254"/>
    </location>
</feature>
<keyword evidence="5" id="KW-0997">Cell inner membrane</keyword>
<dbReference type="AlphaFoldDB" id="A0A1H0KZU7"/>
<protein>
    <recommendedName>
        <fullName evidence="10">Autoinducer 2 import system permease protein LsrC</fullName>
    </recommendedName>
</protein>
<name>A0A1H0KZU7_9ACTN</name>
<dbReference type="InterPro" id="IPR001851">
    <property type="entry name" value="ABC_transp_permease"/>
</dbReference>